<proteinExistence type="predicted"/>
<comment type="caution">
    <text evidence="1">The sequence shown here is derived from an EMBL/GenBank/DDBJ whole genome shotgun (WGS) entry which is preliminary data.</text>
</comment>
<dbReference type="EMBL" id="CAJNRD030001116">
    <property type="protein sequence ID" value="CAG5075670.1"/>
    <property type="molecule type" value="Genomic_DNA"/>
</dbReference>
<reference evidence="1" key="1">
    <citation type="submission" date="2021-04" db="EMBL/GenBank/DDBJ databases">
        <authorList>
            <person name="Chebbi M.A.C M."/>
        </authorList>
    </citation>
    <scope>NUCLEOTIDE SEQUENCE</scope>
</reference>
<dbReference type="AlphaFoldDB" id="A0A8J2E378"/>
<dbReference type="OrthoDB" id="445052at2759"/>
<evidence type="ECO:0000313" key="1">
    <source>
        <dbReference type="EMBL" id="CAG5075670.1"/>
    </source>
</evidence>
<evidence type="ECO:0000313" key="2">
    <source>
        <dbReference type="Proteomes" id="UP000786811"/>
    </source>
</evidence>
<protein>
    <submittedName>
        <fullName evidence="1">Uncharacterized protein</fullName>
    </submittedName>
</protein>
<gene>
    <name evidence="1" type="ORF">HICCMSTLAB_LOCUS1802</name>
</gene>
<dbReference type="Proteomes" id="UP000786811">
    <property type="component" value="Unassembled WGS sequence"/>
</dbReference>
<accession>A0A8J2E378</accession>
<name>A0A8J2E378_COTCN</name>
<sequence>MRSREKVRSGQREKITMEEIKQKKISSLSLSKNGGTLAVAYSNNHTAWCDHQSRIKFYNLERNDDKLH</sequence>
<organism evidence="1 2">
    <name type="scientific">Cotesia congregata</name>
    <name type="common">Parasitoid wasp</name>
    <name type="synonym">Apanteles congregatus</name>
    <dbReference type="NCBI Taxonomy" id="51543"/>
    <lineage>
        <taxon>Eukaryota</taxon>
        <taxon>Metazoa</taxon>
        <taxon>Ecdysozoa</taxon>
        <taxon>Arthropoda</taxon>
        <taxon>Hexapoda</taxon>
        <taxon>Insecta</taxon>
        <taxon>Pterygota</taxon>
        <taxon>Neoptera</taxon>
        <taxon>Endopterygota</taxon>
        <taxon>Hymenoptera</taxon>
        <taxon>Apocrita</taxon>
        <taxon>Ichneumonoidea</taxon>
        <taxon>Braconidae</taxon>
        <taxon>Microgastrinae</taxon>
        <taxon>Cotesia</taxon>
    </lineage>
</organism>
<keyword evidence="2" id="KW-1185">Reference proteome</keyword>